<evidence type="ECO:0000313" key="2">
    <source>
        <dbReference type="EMBL" id="KTC93163.1"/>
    </source>
</evidence>
<dbReference type="RefSeq" id="WP_058494884.1">
    <property type="nucleotide sequence ID" value="NZ_CAAAIU010000003.1"/>
</dbReference>
<dbReference type="Proteomes" id="UP000054736">
    <property type="component" value="Unassembled WGS sequence"/>
</dbReference>
<sequence length="158" mass="18435">MIVAQHYLLLKSLHIFGVILFLGNIIVTAFWKTFADLSRDWRIISFSQRLVTYTDISFTAIGVLIIAFTGILMAKAYGNYWSIKWMAWGLSLFIASGLIWIIVLIPTQIILHRIANKFKNHTTIPEKYWTYEIIWIVFGIIATLLPFMNLYWMVFKPV</sequence>
<keyword evidence="1" id="KW-1133">Transmembrane helix</keyword>
<feature type="transmembrane region" description="Helical" evidence="1">
    <location>
        <begin position="52"/>
        <end position="73"/>
    </location>
</feature>
<keyword evidence="1" id="KW-0812">Transmembrane</keyword>
<comment type="caution">
    <text evidence="2">The sequence shown here is derived from an EMBL/GenBank/DDBJ whole genome shotgun (WGS) entry which is preliminary data.</text>
</comment>
<gene>
    <name evidence="2" type="ORF">Ldro_0534</name>
</gene>
<accession>A0A0W0TC58</accession>
<reference evidence="2 3" key="1">
    <citation type="submission" date="2015-11" db="EMBL/GenBank/DDBJ databases">
        <title>Genomic analysis of 38 Legionella species identifies large and diverse effector repertoires.</title>
        <authorList>
            <person name="Burstein D."/>
            <person name="Amaro F."/>
            <person name="Zusman T."/>
            <person name="Lifshitz Z."/>
            <person name="Cohen O."/>
            <person name="Gilbert J.A."/>
            <person name="Pupko T."/>
            <person name="Shuman H.A."/>
            <person name="Segal G."/>
        </authorList>
    </citation>
    <scope>NUCLEOTIDE SEQUENCE [LARGE SCALE GENOMIC DNA]</scope>
    <source>
        <strain evidence="2 3">ATCC 700990</strain>
    </source>
</reference>
<organism evidence="2 3">
    <name type="scientific">Legionella drozanskii LLAP-1</name>
    <dbReference type="NCBI Taxonomy" id="1212489"/>
    <lineage>
        <taxon>Bacteria</taxon>
        <taxon>Pseudomonadati</taxon>
        <taxon>Pseudomonadota</taxon>
        <taxon>Gammaproteobacteria</taxon>
        <taxon>Legionellales</taxon>
        <taxon>Legionellaceae</taxon>
        <taxon>Legionella</taxon>
    </lineage>
</organism>
<evidence type="ECO:0000256" key="1">
    <source>
        <dbReference type="SAM" id="Phobius"/>
    </source>
</evidence>
<protein>
    <submittedName>
        <fullName evidence="2">Integral membrane protein</fullName>
    </submittedName>
</protein>
<evidence type="ECO:0000313" key="3">
    <source>
        <dbReference type="Proteomes" id="UP000054736"/>
    </source>
</evidence>
<feature type="transmembrane region" description="Helical" evidence="1">
    <location>
        <begin position="128"/>
        <end position="152"/>
    </location>
</feature>
<dbReference type="Pfam" id="PF10027">
    <property type="entry name" value="DUF2269"/>
    <property type="match status" value="1"/>
</dbReference>
<dbReference type="AlphaFoldDB" id="A0A0W0TC58"/>
<dbReference type="EMBL" id="LNXY01000003">
    <property type="protein sequence ID" value="KTC93163.1"/>
    <property type="molecule type" value="Genomic_DNA"/>
</dbReference>
<keyword evidence="3" id="KW-1185">Reference proteome</keyword>
<proteinExistence type="predicted"/>
<name>A0A0W0TC58_9GAMM</name>
<keyword evidence="1" id="KW-0472">Membrane</keyword>
<feature type="transmembrane region" description="Helical" evidence="1">
    <location>
        <begin position="12"/>
        <end position="31"/>
    </location>
</feature>
<dbReference type="STRING" id="1212489.Ldro_0534"/>
<dbReference type="PATRIC" id="fig|1212489.4.peg.553"/>
<feature type="transmembrane region" description="Helical" evidence="1">
    <location>
        <begin position="85"/>
        <end position="107"/>
    </location>
</feature>
<dbReference type="InterPro" id="IPR018729">
    <property type="entry name" value="DUF2269_transmembrane"/>
</dbReference>